<keyword evidence="2 7" id="KW-0732">Signal</keyword>
<gene>
    <name evidence="8" type="ORF">NDU88_005502</name>
</gene>
<evidence type="ECO:0000313" key="9">
    <source>
        <dbReference type="Proteomes" id="UP001066276"/>
    </source>
</evidence>
<name>A0AAV7LMV2_PLEWA</name>
<comment type="similarity">
    <text evidence="1 7">Belongs to the phospholipase B-like family.</text>
</comment>
<evidence type="ECO:0000256" key="1">
    <source>
        <dbReference type="ARBA" id="ARBA00007835"/>
    </source>
</evidence>
<dbReference type="PANTHER" id="PTHR12370">
    <property type="entry name" value="PHOSPHOLIPASE B-RELATED"/>
    <property type="match status" value="1"/>
</dbReference>
<dbReference type="EMBL" id="JANPWB010000015">
    <property type="protein sequence ID" value="KAJ1092392.1"/>
    <property type="molecule type" value="Genomic_DNA"/>
</dbReference>
<evidence type="ECO:0000256" key="4">
    <source>
        <dbReference type="ARBA" id="ARBA00022963"/>
    </source>
</evidence>
<organism evidence="8 9">
    <name type="scientific">Pleurodeles waltl</name>
    <name type="common">Iberian ribbed newt</name>
    <dbReference type="NCBI Taxonomy" id="8319"/>
    <lineage>
        <taxon>Eukaryota</taxon>
        <taxon>Metazoa</taxon>
        <taxon>Chordata</taxon>
        <taxon>Craniata</taxon>
        <taxon>Vertebrata</taxon>
        <taxon>Euteleostomi</taxon>
        <taxon>Amphibia</taxon>
        <taxon>Batrachia</taxon>
        <taxon>Caudata</taxon>
        <taxon>Salamandroidea</taxon>
        <taxon>Salamandridae</taxon>
        <taxon>Pleurodelinae</taxon>
        <taxon>Pleurodeles</taxon>
    </lineage>
</organism>
<dbReference type="Pfam" id="PF04916">
    <property type="entry name" value="Phospholip_B"/>
    <property type="match status" value="1"/>
</dbReference>
<dbReference type="EC" id="3.1.1.-" evidence="7"/>
<dbReference type="InterPro" id="IPR007000">
    <property type="entry name" value="PLipase_B-like"/>
</dbReference>
<comment type="function">
    <text evidence="7">Putative phospholipase.</text>
</comment>
<keyword evidence="4 7" id="KW-0442">Lipid degradation</keyword>
<protein>
    <recommendedName>
        <fullName evidence="7">Phospholipase B-like</fullName>
        <ecNumber evidence="7">3.1.1.-</ecNumber>
    </recommendedName>
</protein>
<reference evidence="8" key="1">
    <citation type="journal article" date="2022" name="bioRxiv">
        <title>Sequencing and chromosome-scale assembly of the giantPleurodeles waltlgenome.</title>
        <authorList>
            <person name="Brown T."/>
            <person name="Elewa A."/>
            <person name="Iarovenko S."/>
            <person name="Subramanian E."/>
            <person name="Araus A.J."/>
            <person name="Petzold A."/>
            <person name="Susuki M."/>
            <person name="Suzuki K.-i.T."/>
            <person name="Hayashi T."/>
            <person name="Toyoda A."/>
            <person name="Oliveira C."/>
            <person name="Osipova E."/>
            <person name="Leigh N.D."/>
            <person name="Simon A."/>
            <person name="Yun M.H."/>
        </authorList>
    </citation>
    <scope>NUCLEOTIDE SEQUENCE</scope>
    <source>
        <strain evidence="8">20211129_DDA</strain>
        <tissue evidence="8">Liver</tissue>
    </source>
</reference>
<sequence length="560" mass="62805">MEQLSTRWWPGSQTISLFLVLLLRPGAGEPPLRSSVVLDPSGQLRTVAGWVPGAVAWANLTDQIEATGWSFLELESNSSFNDSLQAYAAGVAEAAVTKKLIYMHWMNTLMGYCGPYKYQTQYCEKLRAYVKDNLAWMQEQMQSGEEPEYWHQVRLALLQLKGLEDSYNGLVSFPTKNFTLNPFGFLLFQLGGDLEDLESALNKTDSARVLGAGSCSALIKLLPENKDLLVSHDTWNTYQSMLRIIKKYALPFRTTPGGDDVVPGSVQSFSSYPGSIFSGDDFYTLSSGLVTLETTIGNSNPALWKFVKPKGTVFEWLRNIVANRLAKNGAEWASIFTKFNSGTYNNQWMIVDYNLFRPGYPSLTPGLLTVLEQIPGLVVSADKTDVLSQQGYWASYNIPYFVDIFNASGGPDLVRKFGDWFSYDKNPRAQIFRRNQTLVHDLQSMIRLMRYNNFHNDPMSRCEGCDPPQNGENAISARSDLNPASGTYPFGALGQRQHGGTDMKVTSFNMAQVYGMVAVSGPTWDDLPPFQWSTSPFSVLLHMGHPDLWQFDPVEVLWWQ</sequence>
<evidence type="ECO:0000256" key="2">
    <source>
        <dbReference type="ARBA" id="ARBA00022729"/>
    </source>
</evidence>
<keyword evidence="6" id="KW-0325">Glycoprotein</keyword>
<dbReference type="PANTHER" id="PTHR12370:SF3">
    <property type="entry name" value="PHOSPHOLIPASE B-LIKE 2-RELATED"/>
    <property type="match status" value="1"/>
</dbReference>
<dbReference type="AlphaFoldDB" id="A0AAV7LMV2"/>
<keyword evidence="3 7" id="KW-0378">Hydrolase</keyword>
<evidence type="ECO:0000256" key="6">
    <source>
        <dbReference type="ARBA" id="ARBA00023180"/>
    </source>
</evidence>
<dbReference type="Gene3D" id="3.60.60.30">
    <property type="match status" value="1"/>
</dbReference>
<feature type="chain" id="PRO_5043096392" description="Phospholipase B-like" evidence="7">
    <location>
        <begin position="29"/>
        <end position="560"/>
    </location>
</feature>
<dbReference type="GO" id="GO:0009395">
    <property type="term" value="P:phospholipid catabolic process"/>
    <property type="evidence" value="ECO:0007669"/>
    <property type="project" value="TreeGrafter"/>
</dbReference>
<accession>A0AAV7LMV2</accession>
<evidence type="ECO:0000256" key="7">
    <source>
        <dbReference type="RuleBase" id="RU364138"/>
    </source>
</evidence>
<evidence type="ECO:0000256" key="3">
    <source>
        <dbReference type="ARBA" id="ARBA00022801"/>
    </source>
</evidence>
<dbReference type="Proteomes" id="UP001066276">
    <property type="component" value="Chromosome 11"/>
</dbReference>
<evidence type="ECO:0000313" key="8">
    <source>
        <dbReference type="EMBL" id="KAJ1092392.1"/>
    </source>
</evidence>
<dbReference type="GO" id="GO:0004620">
    <property type="term" value="F:phospholipase activity"/>
    <property type="evidence" value="ECO:0007669"/>
    <property type="project" value="InterPro"/>
</dbReference>
<comment type="caution">
    <text evidence="8">The sequence shown here is derived from an EMBL/GenBank/DDBJ whole genome shotgun (WGS) entry which is preliminary data.</text>
</comment>
<dbReference type="GO" id="GO:0005576">
    <property type="term" value="C:extracellular region"/>
    <property type="evidence" value="ECO:0007669"/>
    <property type="project" value="TreeGrafter"/>
</dbReference>
<proteinExistence type="inferred from homology"/>
<keyword evidence="9" id="KW-1185">Reference proteome</keyword>
<keyword evidence="5 7" id="KW-0443">Lipid metabolism</keyword>
<feature type="signal peptide" evidence="7">
    <location>
        <begin position="1"/>
        <end position="28"/>
    </location>
</feature>
<evidence type="ECO:0000256" key="5">
    <source>
        <dbReference type="ARBA" id="ARBA00023098"/>
    </source>
</evidence>